<feature type="compositionally biased region" description="Basic and acidic residues" evidence="4">
    <location>
        <begin position="187"/>
        <end position="197"/>
    </location>
</feature>
<dbReference type="RefSeq" id="WP_179729840.1">
    <property type="nucleotide sequence ID" value="NZ_BAABEF010000001.1"/>
</dbReference>
<dbReference type="GO" id="GO:0008233">
    <property type="term" value="F:peptidase activity"/>
    <property type="evidence" value="ECO:0007669"/>
    <property type="project" value="UniProtKB-KW"/>
</dbReference>
<dbReference type="InterPro" id="IPR006433">
    <property type="entry name" value="Prohead_protease"/>
</dbReference>
<evidence type="ECO:0000256" key="1">
    <source>
        <dbReference type="ARBA" id="ARBA00022612"/>
    </source>
</evidence>
<feature type="domain" description="Prohead serine protease" evidence="5">
    <location>
        <begin position="18"/>
        <end position="171"/>
    </location>
</feature>
<keyword evidence="2 6" id="KW-0645">Protease</keyword>
<evidence type="ECO:0000256" key="2">
    <source>
        <dbReference type="ARBA" id="ARBA00022670"/>
    </source>
</evidence>
<proteinExistence type="predicted"/>
<dbReference type="Pfam" id="PF04586">
    <property type="entry name" value="Peptidase_S78"/>
    <property type="match status" value="1"/>
</dbReference>
<organism evidence="6 7">
    <name type="scientific">Nocardioides kongjuensis</name>
    <dbReference type="NCBI Taxonomy" id="349522"/>
    <lineage>
        <taxon>Bacteria</taxon>
        <taxon>Bacillati</taxon>
        <taxon>Actinomycetota</taxon>
        <taxon>Actinomycetes</taxon>
        <taxon>Propionibacteriales</taxon>
        <taxon>Nocardioidaceae</taxon>
        <taxon>Nocardioides</taxon>
    </lineage>
</organism>
<gene>
    <name evidence="6" type="ORF">BJ958_005397</name>
</gene>
<comment type="caution">
    <text evidence="6">The sequence shown here is derived from an EMBL/GenBank/DDBJ whole genome shotgun (WGS) entry which is preliminary data.</text>
</comment>
<accession>A0A852RK33</accession>
<dbReference type="NCBIfam" id="TIGR01543">
    <property type="entry name" value="proheadase_HK97"/>
    <property type="match status" value="1"/>
</dbReference>
<evidence type="ECO:0000313" key="6">
    <source>
        <dbReference type="EMBL" id="NYD33851.1"/>
    </source>
</evidence>
<dbReference type="EMBL" id="JACCBF010000001">
    <property type="protein sequence ID" value="NYD33851.1"/>
    <property type="molecule type" value="Genomic_DNA"/>
</dbReference>
<keyword evidence="3" id="KW-0378">Hydrolase</keyword>
<evidence type="ECO:0000313" key="7">
    <source>
        <dbReference type="Proteomes" id="UP000582231"/>
    </source>
</evidence>
<dbReference type="InterPro" id="IPR054613">
    <property type="entry name" value="Peptidase_S78_dom"/>
</dbReference>
<sequence>MSALMTELVAPESRLFTQLEFRETDTTEDLSWIEGLAVPYGIATNVGWYEEEMVAGVFAKSIREAASSLPLLLFHDGRTFPIGAAESWTERSNGLLGRWRVDTKDELAQQAARKARDGFLPGLSVGFQPIRTERIDRSDQPFLMRRIEARLLEVSLVSTPAYKDATVKLVRSADGAGGGEQRPVARPRAEEWRRTLEQLRSGT</sequence>
<dbReference type="Proteomes" id="UP000582231">
    <property type="component" value="Unassembled WGS sequence"/>
</dbReference>
<feature type="region of interest" description="Disordered" evidence="4">
    <location>
        <begin position="173"/>
        <end position="203"/>
    </location>
</feature>
<evidence type="ECO:0000256" key="3">
    <source>
        <dbReference type="ARBA" id="ARBA00022801"/>
    </source>
</evidence>
<dbReference type="AlphaFoldDB" id="A0A852RK33"/>
<evidence type="ECO:0000256" key="4">
    <source>
        <dbReference type="SAM" id="MobiDB-lite"/>
    </source>
</evidence>
<keyword evidence="1" id="KW-1188">Viral release from host cell</keyword>
<protein>
    <submittedName>
        <fullName evidence="6">HK97 family phage prohead protease</fullName>
    </submittedName>
</protein>
<reference evidence="6 7" key="1">
    <citation type="submission" date="2020-07" db="EMBL/GenBank/DDBJ databases">
        <title>Sequencing the genomes of 1000 actinobacteria strains.</title>
        <authorList>
            <person name="Klenk H.-P."/>
        </authorList>
    </citation>
    <scope>NUCLEOTIDE SEQUENCE [LARGE SCALE GENOMIC DNA]</scope>
    <source>
        <strain evidence="6 7">DSM 19082</strain>
    </source>
</reference>
<keyword evidence="7" id="KW-1185">Reference proteome</keyword>
<evidence type="ECO:0000259" key="5">
    <source>
        <dbReference type="Pfam" id="PF04586"/>
    </source>
</evidence>
<dbReference type="GO" id="GO:0006508">
    <property type="term" value="P:proteolysis"/>
    <property type="evidence" value="ECO:0007669"/>
    <property type="project" value="UniProtKB-KW"/>
</dbReference>
<name>A0A852RK33_9ACTN</name>